<reference evidence="8" key="2">
    <citation type="journal article" date="2014" name="BMC Genomics">
        <title>An improved genome of the model marine alga Ostreococcus tauri unfolds by assessing Illumina de novo assemblies.</title>
        <authorList>
            <person name="Blanc-Mathieu R."/>
            <person name="Verhelst B."/>
            <person name="Derelle E."/>
            <person name="Rombauts S."/>
            <person name="Bouget F.Y."/>
            <person name="Carre I."/>
            <person name="Chateau A."/>
            <person name="Eyre-Walker A."/>
            <person name="Grimsley N."/>
            <person name="Moreau H."/>
            <person name="Piegu B."/>
            <person name="Rivals E."/>
            <person name="Schackwitz W."/>
            <person name="Van de Peer Y."/>
            <person name="Piganeau G."/>
        </authorList>
    </citation>
    <scope>NUCLEOTIDE SEQUENCE</scope>
    <source>
        <strain evidence="8">RCC4221</strain>
    </source>
</reference>
<dbReference type="Proteomes" id="UP000195557">
    <property type="component" value="Unassembled WGS sequence"/>
</dbReference>
<comment type="similarity">
    <text evidence="1 4">Belongs to the IF-3 family.</text>
</comment>
<dbReference type="OrthoDB" id="21573at2759"/>
<dbReference type="GeneID" id="9833014"/>
<feature type="domain" description="Translation initiation factor 3 N-terminal" evidence="7">
    <location>
        <begin position="94"/>
        <end position="162"/>
    </location>
</feature>
<evidence type="ECO:0000259" key="7">
    <source>
        <dbReference type="Pfam" id="PF05198"/>
    </source>
</evidence>
<dbReference type="OMA" id="KCTVIFR"/>
<reference evidence="8 10" key="1">
    <citation type="journal article" date="2006" name="Proc. Natl. Acad. Sci. U.S.A.">
        <title>Genome analysis of the smallest free-living eukaryote Ostreococcus tauri unveils many unique features.</title>
        <authorList>
            <person name="Derelle E."/>
            <person name="Ferraz C."/>
            <person name="Rombauts S."/>
            <person name="Rouze P."/>
            <person name="Worden A.Z."/>
            <person name="Robbens S."/>
            <person name="Partensky F."/>
            <person name="Degroeve S."/>
            <person name="Echeynie S."/>
            <person name="Cooke R."/>
            <person name="Saeys Y."/>
            <person name="Wuyts J."/>
            <person name="Jabbari K."/>
            <person name="Bowler C."/>
            <person name="Panaud O."/>
            <person name="Piegu B."/>
            <person name="Ball S.G."/>
            <person name="Ral J.-P."/>
            <person name="Bouget F.-Y."/>
            <person name="Piganeau G."/>
            <person name="De Baets B."/>
            <person name="Picard A."/>
            <person name="Delseny M."/>
            <person name="Demaille J."/>
            <person name="Van de Peer Y."/>
            <person name="Moreau H."/>
        </authorList>
    </citation>
    <scope>NUCLEOTIDE SEQUENCE [LARGE SCALE GENOMIC DNA]</scope>
    <source>
        <strain evidence="8 10">OTTH0595</strain>
    </source>
</reference>
<evidence type="ECO:0000313" key="10">
    <source>
        <dbReference type="Proteomes" id="UP000009170"/>
    </source>
</evidence>
<dbReference type="InParanoid" id="Q01C35"/>
<feature type="compositionally biased region" description="Gly residues" evidence="5">
    <location>
        <begin position="56"/>
        <end position="73"/>
    </location>
</feature>
<dbReference type="InterPro" id="IPR001288">
    <property type="entry name" value="Translation_initiation_fac_3"/>
</dbReference>
<dbReference type="PROSITE" id="PS00938">
    <property type="entry name" value="IF3"/>
    <property type="match status" value="1"/>
</dbReference>
<dbReference type="FunCoup" id="Q01C35">
    <property type="interactions" value="782"/>
</dbReference>
<evidence type="ECO:0000313" key="9">
    <source>
        <dbReference type="EMBL" id="OUS44064.1"/>
    </source>
</evidence>
<comment type="subunit">
    <text evidence="4">Monomer.</text>
</comment>
<feature type="domain" description="Translation initiation factor 3 C-terminal" evidence="6">
    <location>
        <begin position="171"/>
        <end position="255"/>
    </location>
</feature>
<keyword evidence="2 4" id="KW-0396">Initiation factor</keyword>
<dbReference type="GO" id="GO:0003743">
    <property type="term" value="F:translation initiation factor activity"/>
    <property type="evidence" value="ECO:0007669"/>
    <property type="project" value="UniProtKB-KW"/>
</dbReference>
<dbReference type="NCBIfam" id="TIGR00168">
    <property type="entry name" value="infC"/>
    <property type="match status" value="1"/>
</dbReference>
<evidence type="ECO:0000256" key="3">
    <source>
        <dbReference type="ARBA" id="ARBA00022917"/>
    </source>
</evidence>
<dbReference type="InterPro" id="IPR019814">
    <property type="entry name" value="Translation_initiation_fac_3_N"/>
</dbReference>
<accession>A0A454XYA9</accession>
<gene>
    <name evidence="9" type="ORF">BE221DRAFT_79766</name>
    <name evidence="8" type="ORF">OT_ostta03g04810</name>
</gene>
<accession>Q01C35</accession>
<dbReference type="InterPro" id="IPR019815">
    <property type="entry name" value="Translation_initiation_fac_3_C"/>
</dbReference>
<proteinExistence type="inferred from homology"/>
<feature type="region of interest" description="Disordered" evidence="5">
    <location>
        <begin position="54"/>
        <end position="99"/>
    </location>
</feature>
<dbReference type="STRING" id="70448.Q01C35"/>
<dbReference type="SUPFAM" id="SSF55200">
    <property type="entry name" value="Translation initiation factor IF3, C-terminal domain"/>
    <property type="match status" value="1"/>
</dbReference>
<sequence length="266" mass="29179">MLANVGSFVQGTARVAPARQNLSARSSYVTEPIVPGVAPRVSLPARLSGVVVARFGGRGRGGGGRGRGGGGRGRGGRGRGRGGRPQKDQGPPRNEDIPYDELRVLGEDKEMLGVMSTDEALEIAAERELDLVVMSADANPPVARIMNYSKFKYEQEKSAREARKKAAATRVDLKELKMRYNIDTHDYEVRLRSALKFLEGGDKVKVICQFRGRENDFREIGREMFARFVEDIGEVGVLENRPNMEGNSMTMIISPAVSKAERAQND</sequence>
<dbReference type="SUPFAM" id="SSF54364">
    <property type="entry name" value="Translation initiation factor IF3, N-terminal domain"/>
    <property type="match status" value="1"/>
</dbReference>
<evidence type="ECO:0000256" key="2">
    <source>
        <dbReference type="ARBA" id="ARBA00022540"/>
    </source>
</evidence>
<dbReference type="AlphaFoldDB" id="Q01C35"/>
<comment type="subcellular location">
    <subcellularLocation>
        <location evidence="4">Plastid</location>
        <location evidence="4">Chloroplast</location>
    </subcellularLocation>
</comment>
<organism evidence="8 10">
    <name type="scientific">Ostreococcus tauri</name>
    <name type="common">Marine green alga</name>
    <dbReference type="NCBI Taxonomy" id="70448"/>
    <lineage>
        <taxon>Eukaryota</taxon>
        <taxon>Viridiplantae</taxon>
        <taxon>Chlorophyta</taxon>
        <taxon>Mamiellophyceae</taxon>
        <taxon>Mamiellales</taxon>
        <taxon>Bathycoccaceae</taxon>
        <taxon>Ostreococcus</taxon>
    </lineage>
</organism>
<accession>A0A1Y5I752</accession>
<dbReference type="Gene3D" id="3.10.20.80">
    <property type="entry name" value="Translation initiation factor 3 (IF-3), N-terminal domain"/>
    <property type="match status" value="1"/>
</dbReference>
<dbReference type="GO" id="GO:0032790">
    <property type="term" value="P:ribosome disassembly"/>
    <property type="evidence" value="ECO:0007669"/>
    <property type="project" value="TreeGrafter"/>
</dbReference>
<keyword evidence="10" id="KW-1185">Reference proteome</keyword>
<dbReference type="RefSeq" id="XP_003078378.1">
    <property type="nucleotide sequence ID" value="XM_003078330.1"/>
</dbReference>
<dbReference type="GO" id="GO:0043022">
    <property type="term" value="F:ribosome binding"/>
    <property type="evidence" value="ECO:0007669"/>
    <property type="project" value="TreeGrafter"/>
</dbReference>
<evidence type="ECO:0000313" key="8">
    <source>
        <dbReference type="EMBL" id="CAL53119.1"/>
    </source>
</evidence>
<reference evidence="9" key="3">
    <citation type="submission" date="2017-04" db="EMBL/GenBank/DDBJ databases">
        <title>Population genomics of picophytoplankton unveils novel chromosome hypervariability.</title>
        <authorList>
            <consortium name="DOE Joint Genome Institute"/>
            <person name="Blanc-Mathieu R."/>
            <person name="Krasovec M."/>
            <person name="Hebrard M."/>
            <person name="Yau S."/>
            <person name="Desgranges E."/>
            <person name="Martin J."/>
            <person name="Schackwitz W."/>
            <person name="Kuo A."/>
            <person name="Salin G."/>
            <person name="Donnadieu C."/>
            <person name="Desdevises Y."/>
            <person name="Sanchez-Ferandin S."/>
            <person name="Moreau H."/>
            <person name="Rivals E."/>
            <person name="Grigoriev I.V."/>
            <person name="Grimsley N."/>
            <person name="Eyre-Walker A."/>
            <person name="Piganeau G."/>
        </authorList>
    </citation>
    <scope>NUCLEOTIDE SEQUENCE [LARGE SCALE GENOMIC DNA]</scope>
    <source>
        <strain evidence="9">RCC 1115</strain>
    </source>
</reference>
<dbReference type="InterPro" id="IPR019813">
    <property type="entry name" value="Translation_initiation_fac3_CS"/>
</dbReference>
<dbReference type="EMBL" id="KZ155826">
    <property type="protein sequence ID" value="OUS44064.1"/>
    <property type="molecule type" value="Genomic_DNA"/>
</dbReference>
<dbReference type="PANTHER" id="PTHR10938">
    <property type="entry name" value="TRANSLATION INITIATION FACTOR IF-3"/>
    <property type="match status" value="1"/>
</dbReference>
<dbReference type="Pfam" id="PF00707">
    <property type="entry name" value="IF3_C"/>
    <property type="match status" value="1"/>
</dbReference>
<evidence type="ECO:0000256" key="1">
    <source>
        <dbReference type="ARBA" id="ARBA00005439"/>
    </source>
</evidence>
<dbReference type="Pfam" id="PF05198">
    <property type="entry name" value="IF3_N"/>
    <property type="match status" value="1"/>
</dbReference>
<evidence type="ECO:0000259" key="6">
    <source>
        <dbReference type="Pfam" id="PF00707"/>
    </source>
</evidence>
<evidence type="ECO:0000256" key="5">
    <source>
        <dbReference type="SAM" id="MobiDB-lite"/>
    </source>
</evidence>
<dbReference type="GO" id="GO:0009507">
    <property type="term" value="C:chloroplast"/>
    <property type="evidence" value="ECO:0007669"/>
    <property type="project" value="UniProtKB-SubCell"/>
</dbReference>
<feature type="compositionally biased region" description="Basic residues" evidence="5">
    <location>
        <begin position="74"/>
        <end position="84"/>
    </location>
</feature>
<dbReference type="FunFam" id="3.30.110.10:FF:000001">
    <property type="entry name" value="Translation initiation factor IF-3"/>
    <property type="match status" value="1"/>
</dbReference>
<name>Q01C35_OSTTA</name>
<dbReference type="InterPro" id="IPR036787">
    <property type="entry name" value="T_IF-3_N_sf"/>
</dbReference>
<keyword evidence="3 4" id="KW-0648">Protein biosynthesis</keyword>
<protein>
    <recommendedName>
        <fullName evidence="4">Translation initiation factor IF-3</fullName>
    </recommendedName>
</protein>
<dbReference type="InterPro" id="IPR036788">
    <property type="entry name" value="T_IF-3_C_sf"/>
</dbReference>
<dbReference type="PANTHER" id="PTHR10938:SF0">
    <property type="entry name" value="TRANSLATION INITIATION FACTOR IF-3, MITOCHONDRIAL"/>
    <property type="match status" value="1"/>
</dbReference>
<evidence type="ECO:0000256" key="4">
    <source>
        <dbReference type="RuleBase" id="RU000646"/>
    </source>
</evidence>
<dbReference type="Proteomes" id="UP000009170">
    <property type="component" value="Unassembled WGS sequence"/>
</dbReference>
<dbReference type="EMBL" id="CAID01000003">
    <property type="protein sequence ID" value="CAL53119.1"/>
    <property type="molecule type" value="Genomic_DNA"/>
</dbReference>
<dbReference type="KEGG" id="ota:OT_ostta03g04810"/>
<dbReference type="Gene3D" id="3.30.110.10">
    <property type="entry name" value="Translation initiation factor 3 (IF-3), C-terminal domain"/>
    <property type="match status" value="1"/>
</dbReference>
<comment type="function">
    <text evidence="4">IF-3 binds to the 30S ribosomal subunit and shifts the equilibrium between 70S ribosomes and their 50S and 30S subunits in favor of the free subunits, thus enhancing the availability of 30S subunits on which protein synthesis initiation begins.</text>
</comment>
<dbReference type="HAMAP" id="MF_00080">
    <property type="entry name" value="IF_3"/>
    <property type="match status" value="1"/>
</dbReference>